<protein>
    <submittedName>
        <fullName evidence="1">Nuclear transport factor 2 family protein</fullName>
    </submittedName>
</protein>
<evidence type="ECO:0000313" key="2">
    <source>
        <dbReference type="Proteomes" id="UP000582646"/>
    </source>
</evidence>
<dbReference type="AlphaFoldDB" id="A0A846X7D1"/>
<evidence type="ECO:0000313" key="1">
    <source>
        <dbReference type="EMBL" id="NKY19670.1"/>
    </source>
</evidence>
<proteinExistence type="predicted"/>
<dbReference type="Proteomes" id="UP000582646">
    <property type="component" value="Unassembled WGS sequence"/>
</dbReference>
<accession>A0A846X7D1</accession>
<keyword evidence="2" id="KW-1185">Reference proteome</keyword>
<reference evidence="1 2" key="1">
    <citation type="submission" date="2020-04" db="EMBL/GenBank/DDBJ databases">
        <title>MicrobeNet Type strains.</title>
        <authorList>
            <person name="Nicholson A.C."/>
        </authorList>
    </citation>
    <scope>NUCLEOTIDE SEQUENCE [LARGE SCALE GENOMIC DNA]</scope>
    <source>
        <strain evidence="1 2">DSM 44113</strain>
    </source>
</reference>
<dbReference type="SUPFAM" id="SSF54427">
    <property type="entry name" value="NTF2-like"/>
    <property type="match status" value="1"/>
</dbReference>
<name>A0A846X7D1_9ACTN</name>
<sequence length="92" mass="9868">MTNDIVSAYLSTWNAVDPHTPIGAVVAGVHEQFPGFEFTLVGEPDAHHDQVRFQWGLGPAGTEPPVIGFDVVTVDADRRIATVAGFLDRVPA</sequence>
<dbReference type="InterPro" id="IPR032710">
    <property type="entry name" value="NTF2-like_dom_sf"/>
</dbReference>
<gene>
    <name evidence="1" type="ORF">HF999_15000</name>
</gene>
<organism evidence="1 2">
    <name type="scientific">Tsukamurella spumae</name>
    <dbReference type="NCBI Taxonomy" id="44753"/>
    <lineage>
        <taxon>Bacteria</taxon>
        <taxon>Bacillati</taxon>
        <taxon>Actinomycetota</taxon>
        <taxon>Actinomycetes</taxon>
        <taxon>Mycobacteriales</taxon>
        <taxon>Tsukamurellaceae</taxon>
        <taxon>Tsukamurella</taxon>
    </lineage>
</organism>
<dbReference type="EMBL" id="JAAXOQ010000020">
    <property type="protein sequence ID" value="NKY19670.1"/>
    <property type="molecule type" value="Genomic_DNA"/>
</dbReference>
<dbReference type="Gene3D" id="3.10.450.50">
    <property type="match status" value="1"/>
</dbReference>
<comment type="caution">
    <text evidence="1">The sequence shown here is derived from an EMBL/GenBank/DDBJ whole genome shotgun (WGS) entry which is preliminary data.</text>
</comment>